<dbReference type="InterPro" id="IPR039116">
    <property type="entry name" value="CCDC93"/>
</dbReference>
<proteinExistence type="predicted"/>
<dbReference type="STRING" id="307972.A0A2G8L0R2"/>
<dbReference type="InterPro" id="IPR019159">
    <property type="entry name" value="CCDC93_CC"/>
</dbReference>
<sequence>MQESATGEVAARRERKEWEMIRRGSGRWQLEKRKMEEKMKRDQINDNYLDLIEKQRLYFKTVKDFQEECRKNEILLKKLERKQ</sequence>
<dbReference type="Pfam" id="PF09762">
    <property type="entry name" value="CCDC93_CC"/>
    <property type="match status" value="1"/>
</dbReference>
<dbReference type="OrthoDB" id="16092at2759"/>
<reference evidence="3 4" key="1">
    <citation type="journal article" date="2017" name="PLoS Biol.">
        <title>The sea cucumber genome provides insights into morphological evolution and visceral regeneration.</title>
        <authorList>
            <person name="Zhang X."/>
            <person name="Sun L."/>
            <person name="Yuan J."/>
            <person name="Sun Y."/>
            <person name="Gao Y."/>
            <person name="Zhang L."/>
            <person name="Li S."/>
            <person name="Dai H."/>
            <person name="Hamel J.F."/>
            <person name="Liu C."/>
            <person name="Yu Y."/>
            <person name="Liu S."/>
            <person name="Lin W."/>
            <person name="Guo K."/>
            <person name="Jin S."/>
            <person name="Xu P."/>
            <person name="Storey K.B."/>
            <person name="Huan P."/>
            <person name="Zhang T."/>
            <person name="Zhou Y."/>
            <person name="Zhang J."/>
            <person name="Lin C."/>
            <person name="Li X."/>
            <person name="Xing L."/>
            <person name="Huo D."/>
            <person name="Sun M."/>
            <person name="Wang L."/>
            <person name="Mercier A."/>
            <person name="Li F."/>
            <person name="Yang H."/>
            <person name="Xiang J."/>
        </authorList>
    </citation>
    <scope>NUCLEOTIDE SEQUENCE [LARGE SCALE GENOMIC DNA]</scope>
    <source>
        <strain evidence="3">Shaxun</strain>
        <tissue evidence="3">Muscle</tissue>
    </source>
</reference>
<protein>
    <recommendedName>
        <fullName evidence="1">Coiled-coil domain-containing protein 93</fullName>
    </recommendedName>
</protein>
<dbReference type="GO" id="GO:0006893">
    <property type="term" value="P:Golgi to plasma membrane transport"/>
    <property type="evidence" value="ECO:0007669"/>
    <property type="project" value="TreeGrafter"/>
</dbReference>
<comment type="caution">
    <text evidence="3">The sequence shown here is derived from an EMBL/GenBank/DDBJ whole genome shotgun (WGS) entry which is preliminary data.</text>
</comment>
<evidence type="ECO:0000259" key="2">
    <source>
        <dbReference type="Pfam" id="PF09762"/>
    </source>
</evidence>
<feature type="domain" description="CCDC93 coiled-coil" evidence="2">
    <location>
        <begin position="30"/>
        <end position="78"/>
    </location>
</feature>
<dbReference type="AlphaFoldDB" id="A0A2G8L0R2"/>
<organism evidence="3 4">
    <name type="scientific">Stichopus japonicus</name>
    <name type="common">Sea cucumber</name>
    <dbReference type="NCBI Taxonomy" id="307972"/>
    <lineage>
        <taxon>Eukaryota</taxon>
        <taxon>Metazoa</taxon>
        <taxon>Echinodermata</taxon>
        <taxon>Eleutherozoa</taxon>
        <taxon>Echinozoa</taxon>
        <taxon>Holothuroidea</taxon>
        <taxon>Aspidochirotacea</taxon>
        <taxon>Aspidochirotida</taxon>
        <taxon>Stichopodidae</taxon>
        <taxon>Apostichopus</taxon>
    </lineage>
</organism>
<evidence type="ECO:0000256" key="1">
    <source>
        <dbReference type="ARBA" id="ARBA00016765"/>
    </source>
</evidence>
<gene>
    <name evidence="3" type="ORF">BSL78_09232</name>
</gene>
<dbReference type="PANTHER" id="PTHR16441:SF0">
    <property type="entry name" value="COILED-COIL DOMAIN-CONTAINING PROTEIN 93"/>
    <property type="match status" value="1"/>
</dbReference>
<dbReference type="PANTHER" id="PTHR16441">
    <property type="entry name" value="FIDIPIDINE"/>
    <property type="match status" value="1"/>
</dbReference>
<dbReference type="EMBL" id="MRZV01000271">
    <property type="protein sequence ID" value="PIK53847.1"/>
    <property type="molecule type" value="Genomic_DNA"/>
</dbReference>
<evidence type="ECO:0000313" key="4">
    <source>
        <dbReference type="Proteomes" id="UP000230750"/>
    </source>
</evidence>
<dbReference type="Proteomes" id="UP000230750">
    <property type="component" value="Unassembled WGS sequence"/>
</dbReference>
<evidence type="ECO:0000313" key="3">
    <source>
        <dbReference type="EMBL" id="PIK53847.1"/>
    </source>
</evidence>
<keyword evidence="4" id="KW-1185">Reference proteome</keyword>
<accession>A0A2G8L0R2</accession>
<name>A0A2G8L0R2_STIJA</name>